<name>A0A2A5AX81_9GAMM</name>
<gene>
    <name evidence="2" type="ORF">COA96_11200</name>
</gene>
<evidence type="ECO:0000313" key="3">
    <source>
        <dbReference type="Proteomes" id="UP000218327"/>
    </source>
</evidence>
<feature type="transmembrane region" description="Helical" evidence="1">
    <location>
        <begin position="30"/>
        <end position="57"/>
    </location>
</feature>
<keyword evidence="1" id="KW-1133">Transmembrane helix</keyword>
<dbReference type="Proteomes" id="UP000218327">
    <property type="component" value="Unassembled WGS sequence"/>
</dbReference>
<sequence length="81" mass="9078">MKHAVWISFLSSLILVNVIAELVFYFSGLYIVPLFRVVLIFGITIITAIFAGTIMLIGQLEQEKPLSGHVRDTLSADRKKN</sequence>
<comment type="caution">
    <text evidence="2">The sequence shown here is derived from an EMBL/GenBank/DDBJ whole genome shotgun (WGS) entry which is preliminary data.</text>
</comment>
<keyword evidence="1" id="KW-0472">Membrane</keyword>
<evidence type="ECO:0000256" key="1">
    <source>
        <dbReference type="SAM" id="Phobius"/>
    </source>
</evidence>
<protein>
    <submittedName>
        <fullName evidence="2">Uncharacterized protein</fullName>
    </submittedName>
</protein>
<reference evidence="3" key="1">
    <citation type="submission" date="2017-08" db="EMBL/GenBank/DDBJ databases">
        <title>A dynamic microbial community with high functional redundancy inhabits the cold, oxic subseafloor aquifer.</title>
        <authorList>
            <person name="Tully B.J."/>
            <person name="Wheat C.G."/>
            <person name="Glazer B.T."/>
            <person name="Huber J.A."/>
        </authorList>
    </citation>
    <scope>NUCLEOTIDE SEQUENCE [LARGE SCALE GENOMIC DNA]</scope>
</reference>
<accession>A0A2A5AX81</accession>
<proteinExistence type="predicted"/>
<organism evidence="2 3">
    <name type="scientific">SAR86 cluster bacterium</name>
    <dbReference type="NCBI Taxonomy" id="2030880"/>
    <lineage>
        <taxon>Bacteria</taxon>
        <taxon>Pseudomonadati</taxon>
        <taxon>Pseudomonadota</taxon>
        <taxon>Gammaproteobacteria</taxon>
        <taxon>SAR86 cluster</taxon>
    </lineage>
</organism>
<evidence type="ECO:0000313" key="2">
    <source>
        <dbReference type="EMBL" id="PCJ23711.1"/>
    </source>
</evidence>
<dbReference type="AlphaFoldDB" id="A0A2A5AX81"/>
<keyword evidence="1" id="KW-0812">Transmembrane</keyword>
<dbReference type="EMBL" id="NVVJ01000035">
    <property type="protein sequence ID" value="PCJ23711.1"/>
    <property type="molecule type" value="Genomic_DNA"/>
</dbReference>